<proteinExistence type="predicted"/>
<keyword evidence="3" id="KW-1185">Reference proteome</keyword>
<accession>A0A2K2FEN0</accession>
<evidence type="ECO:0000313" key="2">
    <source>
        <dbReference type="EMBL" id="PNT97206.1"/>
    </source>
</evidence>
<dbReference type="Proteomes" id="UP000236151">
    <property type="component" value="Unassembled WGS sequence"/>
</dbReference>
<dbReference type="OrthoDB" id="1703838at2"/>
<gene>
    <name evidence="2" type="ORF">CDQ84_13565</name>
</gene>
<dbReference type="AlphaFoldDB" id="A0A2K2FEN0"/>
<keyword evidence="1" id="KW-0732">Signal</keyword>
<sequence length="578" mass="64978">MRYNSTKFRNKLYGSLSFILAVMLIFAHAGAWAANYKVTPRAQLNRTTVVKGIVEENNPQMGYITLYGEDGTGTEPGIEQFYILRTYNYGDMSDLEVLKNNKEASIEDIETGDTVFLKLDENMYVISVSAVDNYTAKYGVIISKRSTSLVVEYDDGEQQVLEIDDDTFVSRDKKPAAYSSLKDGDRVRLLLHITNKFTKVKEIAVESGRHFITAIYKGKVDYVDEMSDKIVMMNLEVFDGGRWSRTNKIGFSSFKLADGCSFYYDNKAIDVSTANKYLRENEAYIAVVKDYDGKEKVAFVSYRDEEDTEDIPYDDTVSYVLSGSGIFRLSKSTERIRVGKGAIVVKDGRLVSGASIAKDDMAYVVANRDFDSGEYYAGIVQISDRSDVNFVQIYRGRISKIDENRSFTLESFSQLNGLNWEYTGAPKTFKLNFDSRIVDDKGVVNQRNFRDYGDDSYAGKTVYVIANGTNTLLISTAPYGVYNVRGEIYEISGGLTGDEGTVLSEPDVLKVTDAKVYDLTSRIWKDSKEMTLNILQNSIILKDKKIVKPSDLEVGDRIRAIKRDGTVTGDAYIIIVEN</sequence>
<comment type="caution">
    <text evidence="2">The sequence shown here is derived from an EMBL/GenBank/DDBJ whole genome shotgun (WGS) entry which is preliminary data.</text>
</comment>
<evidence type="ECO:0000256" key="1">
    <source>
        <dbReference type="SAM" id="SignalP"/>
    </source>
</evidence>
<feature type="signal peptide" evidence="1">
    <location>
        <begin position="1"/>
        <end position="33"/>
    </location>
</feature>
<reference evidence="2 3" key="1">
    <citation type="submission" date="2017-06" db="EMBL/GenBank/DDBJ databases">
        <title>Investigating the central metabolism of Clostridium thermosuccinogenes.</title>
        <authorList>
            <person name="Koendjbiharie J.G."/>
            <person name="van Kranenburg R."/>
        </authorList>
    </citation>
    <scope>NUCLEOTIDE SEQUENCE [LARGE SCALE GENOMIC DNA]</scope>
    <source>
        <strain evidence="2 3">DSM 5806</strain>
    </source>
</reference>
<evidence type="ECO:0008006" key="4">
    <source>
        <dbReference type="Google" id="ProtNLM"/>
    </source>
</evidence>
<organism evidence="2 3">
    <name type="scientific">Clostridium thermosuccinogenes</name>
    <dbReference type="NCBI Taxonomy" id="84032"/>
    <lineage>
        <taxon>Bacteria</taxon>
        <taxon>Bacillati</taxon>
        <taxon>Bacillota</taxon>
        <taxon>Clostridia</taxon>
        <taxon>Eubacteriales</taxon>
        <taxon>Clostridiaceae</taxon>
        <taxon>Clostridium</taxon>
    </lineage>
</organism>
<name>A0A2K2FEN0_9CLOT</name>
<evidence type="ECO:0000313" key="3">
    <source>
        <dbReference type="Proteomes" id="UP000236151"/>
    </source>
</evidence>
<dbReference type="EMBL" id="NIOJ01000039">
    <property type="protein sequence ID" value="PNT97206.1"/>
    <property type="molecule type" value="Genomic_DNA"/>
</dbReference>
<dbReference type="KEGG" id="cthd:CDO33_15785"/>
<dbReference type="RefSeq" id="WP_103082275.1">
    <property type="nucleotide sequence ID" value="NZ_JBAIZC010000046.1"/>
</dbReference>
<feature type="chain" id="PRO_5014353049" description="DUF5666 domain-containing protein" evidence="1">
    <location>
        <begin position="34"/>
        <end position="578"/>
    </location>
</feature>
<protein>
    <recommendedName>
        <fullName evidence="4">DUF5666 domain-containing protein</fullName>
    </recommendedName>
</protein>